<protein>
    <submittedName>
        <fullName evidence="1">Uncharacterized protein</fullName>
    </submittedName>
</protein>
<name>A0A0B4MZC1_BPCP1</name>
<evidence type="ECO:0000313" key="1">
    <source>
        <dbReference type="EMBL" id="AID18056.1"/>
    </source>
</evidence>
<proteinExistence type="predicted"/>
<evidence type="ECO:0000313" key="2">
    <source>
        <dbReference type="Proteomes" id="UP000031733"/>
    </source>
</evidence>
<dbReference type="Proteomes" id="UP000031733">
    <property type="component" value="Segment"/>
</dbReference>
<reference evidence="1 2" key="1">
    <citation type="journal article" date="2015" name="PLoS ONE">
        <title>Diverse Virulent Pneumophages Infect Streptococcus mitis.</title>
        <authorList>
            <person name="Ouennane S."/>
            <person name="Leprohon P."/>
            <person name="Moineau S."/>
        </authorList>
    </citation>
    <scope>NUCLEOTIDE SEQUENCE [LARGE SCALE GENOMIC DNA]</scope>
</reference>
<accession>A0A0B4MZC1</accession>
<organism evidence="1 2">
    <name type="scientific">Streptococcus phage SOCP</name>
    <dbReference type="NCBI Taxonomy" id="1498213"/>
    <lineage>
        <taxon>Viruses</taxon>
        <taxon>Duplodnaviria</taxon>
        <taxon>Heunggongvirae</taxon>
        <taxon>Uroviricota</taxon>
        <taxon>Caudoviricetes</taxon>
        <taxon>Madridviridae</taxon>
        <taxon>Cepunavirus</taxon>
        <taxon>Cepunavirus Cp1</taxon>
    </lineage>
</organism>
<dbReference type="EMBL" id="KJ617393">
    <property type="protein sequence ID" value="AID18056.1"/>
    <property type="molecule type" value="Genomic_DNA"/>
</dbReference>
<sequence>MKDLSSAKILKYDSMLEEITLFSFQDFAYSDDGLYYIQSNSRRLGDLSKLWIKLKPIFYHYESIENETFWTIRKSYQPLQSIKALLFIRFKIVGAYYSFEKLTSKSKLKGFGRVIDDNNYFSRIPLVNEVVHWDNGVIVTPNYQMNITGLKETRVEVDGQQLFEDWSTFKINVTNDRKGVPRTVMTAERGHENL</sequence>